<keyword evidence="2" id="KW-1185">Reference proteome</keyword>
<name>A0ABQ9HXN6_9NEOP</name>
<evidence type="ECO:0000313" key="2">
    <source>
        <dbReference type="Proteomes" id="UP001159363"/>
    </source>
</evidence>
<dbReference type="Proteomes" id="UP001159363">
    <property type="component" value="Chromosome 3"/>
</dbReference>
<accession>A0ABQ9HXN6</accession>
<proteinExistence type="predicted"/>
<gene>
    <name evidence="1" type="ORF">PR048_008355</name>
</gene>
<reference evidence="1 2" key="1">
    <citation type="submission" date="2023-02" db="EMBL/GenBank/DDBJ databases">
        <title>LHISI_Scaffold_Assembly.</title>
        <authorList>
            <person name="Stuart O.P."/>
            <person name="Cleave R."/>
            <person name="Magrath M.J.L."/>
            <person name="Mikheyev A.S."/>
        </authorList>
    </citation>
    <scope>NUCLEOTIDE SEQUENCE [LARGE SCALE GENOMIC DNA]</scope>
    <source>
        <strain evidence="1">Daus_M_001</strain>
        <tissue evidence="1">Leg muscle</tissue>
    </source>
</reference>
<dbReference type="EMBL" id="JARBHB010000003">
    <property type="protein sequence ID" value="KAJ8888861.1"/>
    <property type="molecule type" value="Genomic_DNA"/>
</dbReference>
<protein>
    <submittedName>
        <fullName evidence="1">Uncharacterized protein</fullName>
    </submittedName>
</protein>
<organism evidence="1 2">
    <name type="scientific">Dryococelus australis</name>
    <dbReference type="NCBI Taxonomy" id="614101"/>
    <lineage>
        <taxon>Eukaryota</taxon>
        <taxon>Metazoa</taxon>
        <taxon>Ecdysozoa</taxon>
        <taxon>Arthropoda</taxon>
        <taxon>Hexapoda</taxon>
        <taxon>Insecta</taxon>
        <taxon>Pterygota</taxon>
        <taxon>Neoptera</taxon>
        <taxon>Polyneoptera</taxon>
        <taxon>Phasmatodea</taxon>
        <taxon>Verophasmatodea</taxon>
        <taxon>Anareolatae</taxon>
        <taxon>Phasmatidae</taxon>
        <taxon>Eurycanthinae</taxon>
        <taxon>Dryococelus</taxon>
    </lineage>
</organism>
<comment type="caution">
    <text evidence="1">The sequence shown here is derived from an EMBL/GenBank/DDBJ whole genome shotgun (WGS) entry which is preliminary data.</text>
</comment>
<sequence length="159" mass="17605">MSPTQPTANSDPTQSIFHVVNGGHFIHCVAWQHPATFKEIRQQYTAYVIIYYSQAHVVLDGYSVGPSTKYKEHLRRSGKGFHVDVTVEDSVYVILEQAEFLSNNSCKVLQVHANADVIIVSTTIAQAEKGLEAVLMGEDTDLLVLLVALTPPHDLLEDD</sequence>
<evidence type="ECO:0000313" key="1">
    <source>
        <dbReference type="EMBL" id="KAJ8888861.1"/>
    </source>
</evidence>